<name>A0A7J9G9T5_9ROSI</name>
<gene>
    <name evidence="1" type="ORF">Gohar_018671</name>
</gene>
<evidence type="ECO:0000313" key="1">
    <source>
        <dbReference type="EMBL" id="MBA0794332.1"/>
    </source>
</evidence>
<dbReference type="AlphaFoldDB" id="A0A7J9G9T5"/>
<evidence type="ECO:0000313" key="2">
    <source>
        <dbReference type="Proteomes" id="UP000593560"/>
    </source>
</evidence>
<organism evidence="1 2">
    <name type="scientific">Gossypium harknessii</name>
    <dbReference type="NCBI Taxonomy" id="34285"/>
    <lineage>
        <taxon>Eukaryota</taxon>
        <taxon>Viridiplantae</taxon>
        <taxon>Streptophyta</taxon>
        <taxon>Embryophyta</taxon>
        <taxon>Tracheophyta</taxon>
        <taxon>Spermatophyta</taxon>
        <taxon>Magnoliopsida</taxon>
        <taxon>eudicotyledons</taxon>
        <taxon>Gunneridae</taxon>
        <taxon>Pentapetalae</taxon>
        <taxon>rosids</taxon>
        <taxon>malvids</taxon>
        <taxon>Malvales</taxon>
        <taxon>Malvaceae</taxon>
        <taxon>Malvoideae</taxon>
        <taxon>Gossypium</taxon>
    </lineage>
</organism>
<proteinExistence type="predicted"/>
<dbReference type="OrthoDB" id="1000192at2759"/>
<dbReference type="EMBL" id="JABFAD010000003">
    <property type="protein sequence ID" value="MBA0794332.1"/>
    <property type="molecule type" value="Genomic_DNA"/>
</dbReference>
<protein>
    <submittedName>
        <fullName evidence="1">Uncharacterized protein</fullName>
    </submittedName>
</protein>
<dbReference type="PANTHER" id="PTHR47481:SF34">
    <property type="entry name" value="CCHC-TYPE DOMAIN-CONTAINING PROTEIN"/>
    <property type="match status" value="1"/>
</dbReference>
<dbReference type="Proteomes" id="UP000593560">
    <property type="component" value="Unassembled WGS sequence"/>
</dbReference>
<accession>A0A7J9G9T5</accession>
<reference evidence="1 2" key="1">
    <citation type="journal article" date="2019" name="Genome Biol. Evol.">
        <title>Insights into the evolution of the New World diploid cottons (Gossypium, subgenus Houzingenia) based on genome sequencing.</title>
        <authorList>
            <person name="Grover C.E."/>
            <person name="Arick M.A. 2nd"/>
            <person name="Thrash A."/>
            <person name="Conover J.L."/>
            <person name="Sanders W.S."/>
            <person name="Peterson D.G."/>
            <person name="Frelichowski J.E."/>
            <person name="Scheffler J.A."/>
            <person name="Scheffler B.E."/>
            <person name="Wendel J.F."/>
        </authorList>
    </citation>
    <scope>NUCLEOTIDE SEQUENCE [LARGE SCALE GENOMIC DNA]</scope>
    <source>
        <strain evidence="1">0</strain>
        <tissue evidence="1">Leaf</tissue>
    </source>
</reference>
<dbReference type="PANTHER" id="PTHR47481">
    <property type="match status" value="1"/>
</dbReference>
<feature type="non-terminal residue" evidence="1">
    <location>
        <position position="138"/>
    </location>
</feature>
<sequence>MAFVHDEPQYLVSTCWCKNRGLYLVHLDSTIFNYFHNQGDASPLQVSLPPKGALSMQDYLSQIREGCDTLAACSSPILAIEHNSAILNGLPHDHDFFVAVITSSHKPYTFDRVASILMDAESRLQEPFRFPMSINTTQ</sequence>
<keyword evidence="2" id="KW-1185">Reference proteome</keyword>
<comment type="caution">
    <text evidence="1">The sequence shown here is derived from an EMBL/GenBank/DDBJ whole genome shotgun (WGS) entry which is preliminary data.</text>
</comment>